<dbReference type="PROSITE" id="PS50005">
    <property type="entry name" value="TPR"/>
    <property type="match status" value="1"/>
</dbReference>
<gene>
    <name evidence="4" type="ORF">PPENT_87.1.T0140371</name>
</gene>
<proteinExistence type="predicted"/>
<dbReference type="InterPro" id="IPR051685">
    <property type="entry name" value="Ycf3/AcsC/BcsC/TPR_MFPF"/>
</dbReference>
<evidence type="ECO:0008006" key="6">
    <source>
        <dbReference type="Google" id="ProtNLM"/>
    </source>
</evidence>
<evidence type="ECO:0000256" key="2">
    <source>
        <dbReference type="ARBA" id="ARBA00022803"/>
    </source>
</evidence>
<sequence length="132" mass="15385">MKLRQTINLILIIKFILKQNKQLRRVKIKIQKLKENKEGSALSTHSYFSNNLSKLKKYQEAIKCYEKAISINPKESAWSNKDKLINNSGATLHKLKNYKDAVQCQDQALSIYTKSIRLKRKGTPLLIQFQYS</sequence>
<dbReference type="PANTHER" id="PTHR44943">
    <property type="entry name" value="CELLULOSE SYNTHASE OPERON PROTEIN C"/>
    <property type="match status" value="1"/>
</dbReference>
<keyword evidence="2 3" id="KW-0802">TPR repeat</keyword>
<dbReference type="SMART" id="SM00028">
    <property type="entry name" value="TPR"/>
    <property type="match status" value="2"/>
</dbReference>
<dbReference type="OrthoDB" id="310386at2759"/>
<evidence type="ECO:0000313" key="5">
    <source>
        <dbReference type="Proteomes" id="UP000689195"/>
    </source>
</evidence>
<accession>A0A8S1T009</accession>
<protein>
    <recommendedName>
        <fullName evidence="6">Tetratricopeptide repeat protein</fullName>
    </recommendedName>
</protein>
<dbReference type="EMBL" id="CAJJDO010000014">
    <property type="protein sequence ID" value="CAD8145683.1"/>
    <property type="molecule type" value="Genomic_DNA"/>
</dbReference>
<dbReference type="PANTHER" id="PTHR44943:SF4">
    <property type="entry name" value="TPR REPEAT-CONTAINING PROTEIN MJ0798"/>
    <property type="match status" value="1"/>
</dbReference>
<dbReference type="AlphaFoldDB" id="A0A8S1T009"/>
<dbReference type="Proteomes" id="UP000689195">
    <property type="component" value="Unassembled WGS sequence"/>
</dbReference>
<name>A0A8S1T009_9CILI</name>
<evidence type="ECO:0000313" key="4">
    <source>
        <dbReference type="EMBL" id="CAD8145683.1"/>
    </source>
</evidence>
<dbReference type="InterPro" id="IPR019734">
    <property type="entry name" value="TPR_rpt"/>
</dbReference>
<evidence type="ECO:0000256" key="3">
    <source>
        <dbReference type="PROSITE-ProRule" id="PRU00339"/>
    </source>
</evidence>
<feature type="repeat" description="TPR" evidence="3">
    <location>
        <begin position="42"/>
        <end position="75"/>
    </location>
</feature>
<evidence type="ECO:0000256" key="1">
    <source>
        <dbReference type="ARBA" id="ARBA00022737"/>
    </source>
</evidence>
<keyword evidence="1" id="KW-0677">Repeat</keyword>
<organism evidence="4 5">
    <name type="scientific">Paramecium pentaurelia</name>
    <dbReference type="NCBI Taxonomy" id="43138"/>
    <lineage>
        <taxon>Eukaryota</taxon>
        <taxon>Sar</taxon>
        <taxon>Alveolata</taxon>
        <taxon>Ciliophora</taxon>
        <taxon>Intramacronucleata</taxon>
        <taxon>Oligohymenophorea</taxon>
        <taxon>Peniculida</taxon>
        <taxon>Parameciidae</taxon>
        <taxon>Paramecium</taxon>
    </lineage>
</organism>
<comment type="caution">
    <text evidence="4">The sequence shown here is derived from an EMBL/GenBank/DDBJ whole genome shotgun (WGS) entry which is preliminary data.</text>
</comment>
<reference evidence="4" key="1">
    <citation type="submission" date="2021-01" db="EMBL/GenBank/DDBJ databases">
        <authorList>
            <consortium name="Genoscope - CEA"/>
            <person name="William W."/>
        </authorList>
    </citation>
    <scope>NUCLEOTIDE SEQUENCE</scope>
</reference>
<keyword evidence="5" id="KW-1185">Reference proteome</keyword>
<dbReference type="Pfam" id="PF13374">
    <property type="entry name" value="TPR_10"/>
    <property type="match status" value="1"/>
</dbReference>
<dbReference type="Pfam" id="PF00515">
    <property type="entry name" value="TPR_1"/>
    <property type="match status" value="1"/>
</dbReference>